<name>A0A915JRN5_ROMCU</name>
<dbReference type="WBParaSite" id="nRc.2.0.1.t28950-RA">
    <property type="protein sequence ID" value="nRc.2.0.1.t28950-RA"/>
    <property type="gene ID" value="nRc.2.0.1.g28950"/>
</dbReference>
<evidence type="ECO:0000313" key="2">
    <source>
        <dbReference type="Proteomes" id="UP000887565"/>
    </source>
</evidence>
<evidence type="ECO:0000256" key="1">
    <source>
        <dbReference type="SAM" id="MobiDB-lite"/>
    </source>
</evidence>
<dbReference type="Proteomes" id="UP000887565">
    <property type="component" value="Unplaced"/>
</dbReference>
<accession>A0A915JRN5</accession>
<reference evidence="3" key="1">
    <citation type="submission" date="2022-11" db="UniProtKB">
        <authorList>
            <consortium name="WormBaseParasite"/>
        </authorList>
    </citation>
    <scope>IDENTIFICATION</scope>
</reference>
<dbReference type="AlphaFoldDB" id="A0A915JRN5"/>
<protein>
    <submittedName>
        <fullName evidence="3">Uncharacterized protein</fullName>
    </submittedName>
</protein>
<keyword evidence="2" id="KW-1185">Reference proteome</keyword>
<evidence type="ECO:0000313" key="3">
    <source>
        <dbReference type="WBParaSite" id="nRc.2.0.1.t28950-RA"/>
    </source>
</evidence>
<sequence length="59" mass="6847">FVLDGATWRVADHRGSAPVLAQPRRCKNQYIGEEERRHPGSRHRSTSKSRLNYVCDHFP</sequence>
<feature type="region of interest" description="Disordered" evidence="1">
    <location>
        <begin position="30"/>
        <end position="59"/>
    </location>
</feature>
<proteinExistence type="predicted"/>
<organism evidence="2 3">
    <name type="scientific">Romanomermis culicivorax</name>
    <name type="common">Nematode worm</name>
    <dbReference type="NCBI Taxonomy" id="13658"/>
    <lineage>
        <taxon>Eukaryota</taxon>
        <taxon>Metazoa</taxon>
        <taxon>Ecdysozoa</taxon>
        <taxon>Nematoda</taxon>
        <taxon>Enoplea</taxon>
        <taxon>Dorylaimia</taxon>
        <taxon>Mermithida</taxon>
        <taxon>Mermithoidea</taxon>
        <taxon>Mermithidae</taxon>
        <taxon>Romanomermis</taxon>
    </lineage>
</organism>